<proteinExistence type="predicted"/>
<dbReference type="InterPro" id="IPR052048">
    <property type="entry name" value="ST_Response_Regulator"/>
</dbReference>
<evidence type="ECO:0000256" key="1">
    <source>
        <dbReference type="PROSITE-ProRule" id="PRU00169"/>
    </source>
</evidence>
<dbReference type="InterPro" id="IPR001789">
    <property type="entry name" value="Sig_transdc_resp-reg_receiver"/>
</dbReference>
<organism evidence="3 4">
    <name type="scientific">Tumebacillus amylolyticus</name>
    <dbReference type="NCBI Taxonomy" id="2801339"/>
    <lineage>
        <taxon>Bacteria</taxon>
        <taxon>Bacillati</taxon>
        <taxon>Bacillota</taxon>
        <taxon>Bacilli</taxon>
        <taxon>Bacillales</taxon>
        <taxon>Alicyclobacillaceae</taxon>
        <taxon>Tumebacillus</taxon>
    </lineage>
</organism>
<dbReference type="PANTHER" id="PTHR43228">
    <property type="entry name" value="TWO-COMPONENT RESPONSE REGULATOR"/>
    <property type="match status" value="1"/>
</dbReference>
<dbReference type="EMBL" id="JAEQNB010000001">
    <property type="protein sequence ID" value="MBL0385954.1"/>
    <property type="molecule type" value="Genomic_DNA"/>
</dbReference>
<protein>
    <submittedName>
        <fullName evidence="3">Response regulator</fullName>
    </submittedName>
</protein>
<dbReference type="Gene3D" id="3.40.50.2300">
    <property type="match status" value="1"/>
</dbReference>
<reference evidence="3 4" key="1">
    <citation type="submission" date="2021-01" db="EMBL/GenBank/DDBJ databases">
        <title>Tumebacillus sp. strain ITR2 16S ribosomal RNA gene Genome sequencing and assembly.</title>
        <authorList>
            <person name="Kang M."/>
        </authorList>
    </citation>
    <scope>NUCLEOTIDE SEQUENCE [LARGE SCALE GENOMIC DNA]</scope>
    <source>
        <strain evidence="3 4">ITR2</strain>
    </source>
</reference>
<evidence type="ECO:0000313" key="4">
    <source>
        <dbReference type="Proteomes" id="UP000602284"/>
    </source>
</evidence>
<keyword evidence="1" id="KW-0597">Phosphoprotein</keyword>
<dbReference type="RefSeq" id="WP_201631578.1">
    <property type="nucleotide sequence ID" value="NZ_JAEQNB010000001.1"/>
</dbReference>
<dbReference type="Proteomes" id="UP000602284">
    <property type="component" value="Unassembled WGS sequence"/>
</dbReference>
<name>A0ABS1J7C9_9BACL</name>
<gene>
    <name evidence="3" type="ORF">JJB07_04750</name>
</gene>
<feature type="modified residue" description="4-aspartylphosphate" evidence="1">
    <location>
        <position position="52"/>
    </location>
</feature>
<dbReference type="SMART" id="SM00448">
    <property type="entry name" value="REC"/>
    <property type="match status" value="1"/>
</dbReference>
<dbReference type="Pfam" id="PF08664">
    <property type="entry name" value="YcbB"/>
    <property type="match status" value="1"/>
</dbReference>
<keyword evidence="4" id="KW-1185">Reference proteome</keyword>
<accession>A0ABS1J7C9</accession>
<dbReference type="SUPFAM" id="SSF52172">
    <property type="entry name" value="CheY-like"/>
    <property type="match status" value="1"/>
</dbReference>
<dbReference type="PROSITE" id="PS50110">
    <property type="entry name" value="RESPONSE_REGULATORY"/>
    <property type="match status" value="1"/>
</dbReference>
<evidence type="ECO:0000313" key="3">
    <source>
        <dbReference type="EMBL" id="MBL0385954.1"/>
    </source>
</evidence>
<dbReference type="Pfam" id="PF00072">
    <property type="entry name" value="Response_reg"/>
    <property type="match status" value="1"/>
</dbReference>
<comment type="caution">
    <text evidence="3">The sequence shown here is derived from an EMBL/GenBank/DDBJ whole genome shotgun (WGS) entry which is preliminary data.</text>
</comment>
<sequence length="304" mass="34478">MNMYLIEDDPATRRMLERILEDGDVGTVIGSAPSGQHVTYEDVRNADIVLIDLLMPGKDGIQTIQDLRAQGYQGRFVMISQVENKEMVGEAYQSGVDTFIHKPVNRLEVLAVLKRVMEHLQLEQSLSTIRRSLSVLDGHASPGRAMSTVVSKTFADHAHDVLTTLGIAGESGSGDLLKILQYLHDQEKIWREMPALKDLYQAVLIGIDPRISYEQLQREIKAMEQRLRRTILQALGHIASIGLTDYANPTFEQYAPRLFDFQDVRTRMKEIQDGEKTTRCRLNIKKFLTALYSEVKTRSEDPYS</sequence>
<dbReference type="PANTHER" id="PTHR43228:SF8">
    <property type="entry name" value="TRANSCRIPTIONAL REGULATORY PROTEIN GLNL"/>
    <property type="match status" value="1"/>
</dbReference>
<dbReference type="InterPro" id="IPR011006">
    <property type="entry name" value="CheY-like_superfamily"/>
</dbReference>
<feature type="domain" description="Response regulatory" evidence="2">
    <location>
        <begin position="2"/>
        <end position="117"/>
    </location>
</feature>
<dbReference type="InterPro" id="IPR013972">
    <property type="entry name" value="YcbB"/>
</dbReference>
<evidence type="ECO:0000259" key="2">
    <source>
        <dbReference type="PROSITE" id="PS50110"/>
    </source>
</evidence>